<reference evidence="8 9" key="1">
    <citation type="submission" date="2022-08" db="EMBL/GenBank/DDBJ databases">
        <title>Reclassification of Massilia species as members of the genera Telluria, Duganella, Pseudoduganella, Mokoshia gen. nov. and Zemynaea gen. nov. using orthogonal and non-orthogonal genome-based approaches.</title>
        <authorList>
            <person name="Bowman J.P."/>
        </authorList>
    </citation>
    <scope>NUCLEOTIDE SEQUENCE [LARGE SCALE GENOMIC DNA]</scope>
    <source>
        <strain evidence="8 9">LMG 28164</strain>
    </source>
</reference>
<evidence type="ECO:0000256" key="2">
    <source>
        <dbReference type="ARBA" id="ARBA00022723"/>
    </source>
</evidence>
<keyword evidence="6" id="KW-0732">Signal</keyword>
<dbReference type="InterPro" id="IPR024167">
    <property type="entry name" value="Cytochrome_c4-like"/>
</dbReference>
<keyword evidence="1 4" id="KW-0349">Heme</keyword>
<dbReference type="InterPro" id="IPR036909">
    <property type="entry name" value="Cyt_c-like_dom_sf"/>
</dbReference>
<dbReference type="Proteomes" id="UP001205560">
    <property type="component" value="Unassembled WGS sequence"/>
</dbReference>
<keyword evidence="3 4" id="KW-0408">Iron</keyword>
<keyword evidence="2 4" id="KW-0479">Metal-binding</keyword>
<dbReference type="PROSITE" id="PS51007">
    <property type="entry name" value="CYTC"/>
    <property type="match status" value="2"/>
</dbReference>
<dbReference type="PANTHER" id="PTHR33751">
    <property type="entry name" value="CBB3-TYPE CYTOCHROME C OXIDASE SUBUNIT FIXP"/>
    <property type="match status" value="1"/>
</dbReference>
<feature type="domain" description="Cytochrome c" evidence="7">
    <location>
        <begin position="143"/>
        <end position="233"/>
    </location>
</feature>
<proteinExistence type="predicted"/>
<evidence type="ECO:0000256" key="5">
    <source>
        <dbReference type="SAM" id="MobiDB-lite"/>
    </source>
</evidence>
<dbReference type="PANTHER" id="PTHR33751:SF11">
    <property type="entry name" value="BLL4483 PROTEIN"/>
    <property type="match status" value="1"/>
</dbReference>
<dbReference type="InterPro" id="IPR009056">
    <property type="entry name" value="Cyt_c-like_dom"/>
</dbReference>
<dbReference type="RefSeq" id="WP_258845790.1">
    <property type="nucleotide sequence ID" value="NZ_JANUGX010000013.1"/>
</dbReference>
<feature type="domain" description="Cytochrome c" evidence="7">
    <location>
        <begin position="30"/>
        <end position="129"/>
    </location>
</feature>
<feature type="compositionally biased region" description="Pro residues" evidence="5">
    <location>
        <begin position="236"/>
        <end position="248"/>
    </location>
</feature>
<gene>
    <name evidence="8" type="ORF">NX782_12460</name>
</gene>
<evidence type="ECO:0000256" key="4">
    <source>
        <dbReference type="PROSITE-ProRule" id="PRU00433"/>
    </source>
</evidence>
<feature type="signal peptide" evidence="6">
    <location>
        <begin position="1"/>
        <end position="26"/>
    </location>
</feature>
<dbReference type="InterPro" id="IPR050597">
    <property type="entry name" value="Cytochrome_c_Oxidase_Subunit"/>
</dbReference>
<name>A0ABT2A732_9BURK</name>
<evidence type="ECO:0000313" key="8">
    <source>
        <dbReference type="EMBL" id="MCS0590016.1"/>
    </source>
</evidence>
<evidence type="ECO:0000313" key="9">
    <source>
        <dbReference type="Proteomes" id="UP001205560"/>
    </source>
</evidence>
<evidence type="ECO:0000259" key="7">
    <source>
        <dbReference type="PROSITE" id="PS51007"/>
    </source>
</evidence>
<feature type="chain" id="PRO_5047450820" evidence="6">
    <location>
        <begin position="27"/>
        <end position="260"/>
    </location>
</feature>
<accession>A0ABT2A732</accession>
<dbReference type="PIRSF" id="PIRSF000005">
    <property type="entry name" value="Cytochrome_c4"/>
    <property type="match status" value="1"/>
</dbReference>
<dbReference type="Gene3D" id="1.10.760.10">
    <property type="entry name" value="Cytochrome c-like domain"/>
    <property type="match status" value="2"/>
</dbReference>
<dbReference type="EMBL" id="JANUGX010000013">
    <property type="protein sequence ID" value="MCS0590016.1"/>
    <property type="molecule type" value="Genomic_DNA"/>
</dbReference>
<keyword evidence="9" id="KW-1185">Reference proteome</keyword>
<evidence type="ECO:0000256" key="1">
    <source>
        <dbReference type="ARBA" id="ARBA00022617"/>
    </source>
</evidence>
<evidence type="ECO:0000256" key="6">
    <source>
        <dbReference type="SAM" id="SignalP"/>
    </source>
</evidence>
<dbReference type="SUPFAM" id="SSF46626">
    <property type="entry name" value="Cytochrome c"/>
    <property type="match status" value="2"/>
</dbReference>
<feature type="region of interest" description="Disordered" evidence="5">
    <location>
        <begin position="236"/>
        <end position="260"/>
    </location>
</feature>
<protein>
    <submittedName>
        <fullName evidence="8">Cytochrome c4</fullName>
    </submittedName>
</protein>
<evidence type="ECO:0000256" key="3">
    <source>
        <dbReference type="ARBA" id="ARBA00023004"/>
    </source>
</evidence>
<comment type="caution">
    <text evidence="8">The sequence shown here is derived from an EMBL/GenBank/DDBJ whole genome shotgun (WGS) entry which is preliminary data.</text>
</comment>
<organism evidence="8 9">
    <name type="scientific">Massilia norwichensis</name>
    <dbReference type="NCBI Taxonomy" id="1442366"/>
    <lineage>
        <taxon>Bacteria</taxon>
        <taxon>Pseudomonadati</taxon>
        <taxon>Pseudomonadota</taxon>
        <taxon>Betaproteobacteria</taxon>
        <taxon>Burkholderiales</taxon>
        <taxon>Oxalobacteraceae</taxon>
        <taxon>Telluria group</taxon>
        <taxon>Massilia</taxon>
    </lineage>
</organism>
<sequence length="260" mass="27504">MQGIIRPPALLAVAMFAWTSVLPASAQAAQPAQPGRQMAVPDTFPQRLAACIACHGSANTPPAAAGTQSGSGGARQYFPRIAGKPAGYLYNQLTNFRDGRRQYPLMTWMVQHLSDDYLHEIADYFSRQHVPVPVLPRAGLPAAELARGRQLVMRGDTALKVPACIACHGERLTGALPAIPGLLGLPRDYINAQFGAWRNGSRHALAPDCMGTIAARLSLADVSAISAWLASEPLPPDASPAPALPRPLPLACGSAPEQQP</sequence>